<gene>
    <name evidence="1" type="ORF">ZHD862_LOCUS38904</name>
</gene>
<reference evidence="1" key="1">
    <citation type="submission" date="2021-02" db="EMBL/GenBank/DDBJ databases">
        <authorList>
            <person name="Nowell W R."/>
        </authorList>
    </citation>
    <scope>NUCLEOTIDE SEQUENCE</scope>
</reference>
<proteinExistence type="predicted"/>
<dbReference type="AlphaFoldDB" id="A0A815W0F5"/>
<evidence type="ECO:0000313" key="2">
    <source>
        <dbReference type="Proteomes" id="UP000663864"/>
    </source>
</evidence>
<name>A0A815W0F5_9BILA</name>
<accession>A0A815W0F5</accession>
<feature type="non-terminal residue" evidence="1">
    <location>
        <position position="1"/>
    </location>
</feature>
<dbReference type="Proteomes" id="UP000663864">
    <property type="component" value="Unassembled WGS sequence"/>
</dbReference>
<organism evidence="1 2">
    <name type="scientific">Rotaria sordida</name>
    <dbReference type="NCBI Taxonomy" id="392033"/>
    <lineage>
        <taxon>Eukaryota</taxon>
        <taxon>Metazoa</taxon>
        <taxon>Spiralia</taxon>
        <taxon>Gnathifera</taxon>
        <taxon>Rotifera</taxon>
        <taxon>Eurotatoria</taxon>
        <taxon>Bdelloidea</taxon>
        <taxon>Philodinida</taxon>
        <taxon>Philodinidae</taxon>
        <taxon>Rotaria</taxon>
    </lineage>
</organism>
<evidence type="ECO:0000313" key="1">
    <source>
        <dbReference type="EMBL" id="CAF1535718.1"/>
    </source>
</evidence>
<protein>
    <submittedName>
        <fullName evidence="1">Uncharacterized protein</fullName>
    </submittedName>
</protein>
<dbReference type="EMBL" id="CAJNOT010011807">
    <property type="protein sequence ID" value="CAF1535718.1"/>
    <property type="molecule type" value="Genomic_DNA"/>
</dbReference>
<sequence>YDLLIRSLSRAIEKAPIRKGSKSLEPFQGISGSIDGLPDCMAEWTHDQAILFLRHFDLDKTILLLCPRVDGYRLLQLYEMCLMNRESMYPSLKYELSAKHHILLPIDDYLTFLQEMKPLDC</sequence>
<comment type="caution">
    <text evidence="1">The sequence shown here is derived from an EMBL/GenBank/DDBJ whole genome shotgun (WGS) entry which is preliminary data.</text>
</comment>